<accession>A0A0P0VGM1</accession>
<dbReference type="AlphaFoldDB" id="A0A0P0VGM1"/>
<organism evidence="1 2">
    <name type="scientific">Oryza sativa subsp. japonica</name>
    <name type="common">Rice</name>
    <dbReference type="NCBI Taxonomy" id="39947"/>
    <lineage>
        <taxon>Eukaryota</taxon>
        <taxon>Viridiplantae</taxon>
        <taxon>Streptophyta</taxon>
        <taxon>Embryophyta</taxon>
        <taxon>Tracheophyta</taxon>
        <taxon>Spermatophyta</taxon>
        <taxon>Magnoliopsida</taxon>
        <taxon>Liliopsida</taxon>
        <taxon>Poales</taxon>
        <taxon>Poaceae</taxon>
        <taxon>BOP clade</taxon>
        <taxon>Oryzoideae</taxon>
        <taxon>Oryzeae</taxon>
        <taxon>Oryzinae</taxon>
        <taxon>Oryza</taxon>
        <taxon>Oryza sativa</taxon>
    </lineage>
</organism>
<reference evidence="1 2" key="3">
    <citation type="journal article" date="2013" name="Rice">
        <title>Improvement of the Oryza sativa Nipponbare reference genome using next generation sequence and optical map data.</title>
        <authorList>
            <person name="Kawahara Y."/>
            <person name="de la Bastide M."/>
            <person name="Hamilton J.P."/>
            <person name="Kanamori H."/>
            <person name="McCombie W.R."/>
            <person name="Ouyang S."/>
            <person name="Schwartz D.C."/>
            <person name="Tanaka T."/>
            <person name="Wu J."/>
            <person name="Zhou S."/>
            <person name="Childs K.L."/>
            <person name="Davidson R.M."/>
            <person name="Lin H."/>
            <person name="Quesada-Ocampo L."/>
            <person name="Vaillancourt B."/>
            <person name="Sakai H."/>
            <person name="Lee S.S."/>
            <person name="Kim J."/>
            <person name="Numa H."/>
            <person name="Itoh T."/>
            <person name="Buell C.R."/>
            <person name="Matsumoto T."/>
        </authorList>
    </citation>
    <scope>NUCLEOTIDE SEQUENCE [LARGE SCALE GENOMIC DNA]</scope>
    <source>
        <strain evidence="2">cv. Nipponbare</strain>
    </source>
</reference>
<sequence>MISFHEEEAMVAAGRLPLETRASSRRCCSHGVNGGGGGTATVRVGTSNGEINLQLWGCRSYKFHILDTFASCQ</sequence>
<keyword evidence="2" id="KW-1185">Reference proteome</keyword>
<protein>
    <submittedName>
        <fullName evidence="1">Os02g0215050 protein</fullName>
    </submittedName>
</protein>
<proteinExistence type="predicted"/>
<evidence type="ECO:0000313" key="1">
    <source>
        <dbReference type="EMBL" id="BAS77628.1"/>
    </source>
</evidence>
<evidence type="ECO:0000313" key="2">
    <source>
        <dbReference type="Proteomes" id="UP000059680"/>
    </source>
</evidence>
<dbReference type="Proteomes" id="UP000059680">
    <property type="component" value="Chromosome 2"/>
</dbReference>
<reference evidence="2" key="1">
    <citation type="journal article" date="2005" name="Nature">
        <title>The map-based sequence of the rice genome.</title>
        <authorList>
            <consortium name="International rice genome sequencing project (IRGSP)"/>
            <person name="Matsumoto T."/>
            <person name="Wu J."/>
            <person name="Kanamori H."/>
            <person name="Katayose Y."/>
            <person name="Fujisawa M."/>
            <person name="Namiki N."/>
            <person name="Mizuno H."/>
            <person name="Yamamoto K."/>
            <person name="Antonio B.A."/>
            <person name="Baba T."/>
            <person name="Sakata K."/>
            <person name="Nagamura Y."/>
            <person name="Aoki H."/>
            <person name="Arikawa K."/>
            <person name="Arita K."/>
            <person name="Bito T."/>
            <person name="Chiden Y."/>
            <person name="Fujitsuka N."/>
            <person name="Fukunaka R."/>
            <person name="Hamada M."/>
            <person name="Harada C."/>
            <person name="Hayashi A."/>
            <person name="Hijishita S."/>
            <person name="Honda M."/>
            <person name="Hosokawa S."/>
            <person name="Ichikawa Y."/>
            <person name="Idonuma A."/>
            <person name="Iijima M."/>
            <person name="Ikeda M."/>
            <person name="Ikeno M."/>
            <person name="Ito K."/>
            <person name="Ito S."/>
            <person name="Ito T."/>
            <person name="Ito Y."/>
            <person name="Ito Y."/>
            <person name="Iwabuchi A."/>
            <person name="Kamiya K."/>
            <person name="Karasawa W."/>
            <person name="Kurita K."/>
            <person name="Katagiri S."/>
            <person name="Kikuta A."/>
            <person name="Kobayashi H."/>
            <person name="Kobayashi N."/>
            <person name="Machita K."/>
            <person name="Maehara T."/>
            <person name="Masukawa M."/>
            <person name="Mizubayashi T."/>
            <person name="Mukai Y."/>
            <person name="Nagasaki H."/>
            <person name="Nagata Y."/>
            <person name="Naito S."/>
            <person name="Nakashima M."/>
            <person name="Nakama Y."/>
            <person name="Nakamichi Y."/>
            <person name="Nakamura M."/>
            <person name="Meguro A."/>
            <person name="Negishi M."/>
            <person name="Ohta I."/>
            <person name="Ohta T."/>
            <person name="Okamoto M."/>
            <person name="Ono N."/>
            <person name="Saji S."/>
            <person name="Sakaguchi M."/>
            <person name="Sakai K."/>
            <person name="Shibata M."/>
            <person name="Shimokawa T."/>
            <person name="Song J."/>
            <person name="Takazaki Y."/>
            <person name="Terasawa K."/>
            <person name="Tsugane M."/>
            <person name="Tsuji K."/>
            <person name="Ueda S."/>
            <person name="Waki K."/>
            <person name="Yamagata H."/>
            <person name="Yamamoto M."/>
            <person name="Yamamoto S."/>
            <person name="Yamane H."/>
            <person name="Yoshiki S."/>
            <person name="Yoshihara R."/>
            <person name="Yukawa K."/>
            <person name="Zhong H."/>
            <person name="Yano M."/>
            <person name="Yuan Q."/>
            <person name="Ouyang S."/>
            <person name="Liu J."/>
            <person name="Jones K.M."/>
            <person name="Gansberger K."/>
            <person name="Moffat K."/>
            <person name="Hill J."/>
            <person name="Bera J."/>
            <person name="Fadrosh D."/>
            <person name="Jin S."/>
            <person name="Johri S."/>
            <person name="Kim M."/>
            <person name="Overton L."/>
            <person name="Reardon M."/>
            <person name="Tsitrin T."/>
            <person name="Vuong H."/>
            <person name="Weaver B."/>
            <person name="Ciecko A."/>
            <person name="Tallon L."/>
            <person name="Jackson J."/>
            <person name="Pai G."/>
            <person name="Aken S.V."/>
            <person name="Utterback T."/>
            <person name="Reidmuller S."/>
            <person name="Feldblyum T."/>
            <person name="Hsiao J."/>
            <person name="Zismann V."/>
            <person name="Iobst S."/>
            <person name="de Vazeille A.R."/>
            <person name="Buell C.R."/>
            <person name="Ying K."/>
            <person name="Li Y."/>
            <person name="Lu T."/>
            <person name="Huang Y."/>
            <person name="Zhao Q."/>
            <person name="Feng Q."/>
            <person name="Zhang L."/>
            <person name="Zhu J."/>
            <person name="Weng Q."/>
            <person name="Mu J."/>
            <person name="Lu Y."/>
            <person name="Fan D."/>
            <person name="Liu Y."/>
            <person name="Guan J."/>
            <person name="Zhang Y."/>
            <person name="Yu S."/>
            <person name="Liu X."/>
            <person name="Zhang Y."/>
            <person name="Hong G."/>
            <person name="Han B."/>
            <person name="Choisne N."/>
            <person name="Demange N."/>
            <person name="Orjeda G."/>
            <person name="Samain S."/>
            <person name="Cattolico L."/>
            <person name="Pelletier E."/>
            <person name="Couloux A."/>
            <person name="Segurens B."/>
            <person name="Wincker P."/>
            <person name="D'Hont A."/>
            <person name="Scarpelli C."/>
            <person name="Weissenbach J."/>
            <person name="Salanoubat M."/>
            <person name="Quetier F."/>
            <person name="Yu Y."/>
            <person name="Kim H.R."/>
            <person name="Rambo T."/>
            <person name="Currie J."/>
            <person name="Collura K."/>
            <person name="Luo M."/>
            <person name="Yang T."/>
            <person name="Ammiraju J.S.S."/>
            <person name="Engler F."/>
            <person name="Soderlund C."/>
            <person name="Wing R.A."/>
            <person name="Palmer L.E."/>
            <person name="de la Bastide M."/>
            <person name="Spiegel L."/>
            <person name="Nascimento L."/>
            <person name="Zutavern T."/>
            <person name="O'Shaughnessy A."/>
            <person name="Dike S."/>
            <person name="Dedhia N."/>
            <person name="Preston R."/>
            <person name="Balija V."/>
            <person name="McCombie W.R."/>
            <person name="Chow T."/>
            <person name="Chen H."/>
            <person name="Chung M."/>
            <person name="Chen C."/>
            <person name="Shaw J."/>
            <person name="Wu H."/>
            <person name="Hsiao K."/>
            <person name="Chao Y."/>
            <person name="Chu M."/>
            <person name="Cheng C."/>
            <person name="Hour A."/>
            <person name="Lee P."/>
            <person name="Lin S."/>
            <person name="Lin Y."/>
            <person name="Liou J."/>
            <person name="Liu S."/>
            <person name="Hsing Y."/>
            <person name="Raghuvanshi S."/>
            <person name="Mohanty A."/>
            <person name="Bharti A.K."/>
            <person name="Gaur A."/>
            <person name="Gupta V."/>
            <person name="Kumar D."/>
            <person name="Ravi V."/>
            <person name="Vij S."/>
            <person name="Kapur A."/>
            <person name="Khurana P."/>
            <person name="Khurana P."/>
            <person name="Khurana J.P."/>
            <person name="Tyagi A.K."/>
            <person name="Gaikwad K."/>
            <person name="Singh A."/>
            <person name="Dalal V."/>
            <person name="Srivastava S."/>
            <person name="Dixit A."/>
            <person name="Pal A.K."/>
            <person name="Ghazi I.A."/>
            <person name="Yadav M."/>
            <person name="Pandit A."/>
            <person name="Bhargava A."/>
            <person name="Sureshbabu K."/>
            <person name="Batra K."/>
            <person name="Sharma T.R."/>
            <person name="Mohapatra T."/>
            <person name="Singh N.K."/>
            <person name="Messing J."/>
            <person name="Nelson A.B."/>
            <person name="Fuks G."/>
            <person name="Kavchok S."/>
            <person name="Keizer G."/>
            <person name="Linton E."/>
            <person name="Llaca V."/>
            <person name="Song R."/>
            <person name="Tanyolac B."/>
            <person name="Young S."/>
            <person name="Ho-Il K."/>
            <person name="Hahn J.H."/>
            <person name="Sangsakoo G."/>
            <person name="Vanavichit A."/>
            <person name="de Mattos Luiz.A.T."/>
            <person name="Zimmer P.D."/>
            <person name="Malone G."/>
            <person name="Dellagostin O."/>
            <person name="de Oliveira A.C."/>
            <person name="Bevan M."/>
            <person name="Bancroft I."/>
            <person name="Minx P."/>
            <person name="Cordum H."/>
            <person name="Wilson R."/>
            <person name="Cheng Z."/>
            <person name="Jin W."/>
            <person name="Jiang J."/>
            <person name="Leong S.A."/>
            <person name="Iwama H."/>
            <person name="Gojobori T."/>
            <person name="Itoh T."/>
            <person name="Niimura Y."/>
            <person name="Fujii Y."/>
            <person name="Habara T."/>
            <person name="Sakai H."/>
            <person name="Sato Y."/>
            <person name="Wilson G."/>
            <person name="Kumar K."/>
            <person name="McCouch S."/>
            <person name="Juretic N."/>
            <person name="Hoen D."/>
            <person name="Wright S."/>
            <person name="Bruskiewich R."/>
            <person name="Bureau T."/>
            <person name="Miyao A."/>
            <person name="Hirochika H."/>
            <person name="Nishikawa T."/>
            <person name="Kadowaki K."/>
            <person name="Sugiura M."/>
            <person name="Burr B."/>
            <person name="Sasaki T."/>
        </authorList>
    </citation>
    <scope>NUCLEOTIDE SEQUENCE [LARGE SCALE GENOMIC DNA]</scope>
    <source>
        <strain evidence="2">cv. Nipponbare</strain>
    </source>
</reference>
<dbReference type="EMBL" id="AP014958">
    <property type="protein sequence ID" value="BAS77628.1"/>
    <property type="molecule type" value="Genomic_DNA"/>
</dbReference>
<reference evidence="1 2" key="2">
    <citation type="journal article" date="2013" name="Plant Cell Physiol.">
        <title>Rice Annotation Project Database (RAP-DB): an integrative and interactive database for rice genomics.</title>
        <authorList>
            <person name="Sakai H."/>
            <person name="Lee S.S."/>
            <person name="Tanaka T."/>
            <person name="Numa H."/>
            <person name="Kim J."/>
            <person name="Kawahara Y."/>
            <person name="Wakimoto H."/>
            <person name="Yang C.C."/>
            <person name="Iwamoto M."/>
            <person name="Abe T."/>
            <person name="Yamada Y."/>
            <person name="Muto A."/>
            <person name="Inokuchi H."/>
            <person name="Ikemura T."/>
            <person name="Matsumoto T."/>
            <person name="Sasaki T."/>
            <person name="Itoh T."/>
        </authorList>
    </citation>
    <scope>NUCLEOTIDE SEQUENCE [LARGE SCALE GENOMIC DNA]</scope>
    <source>
        <strain evidence="2">cv. Nipponbare</strain>
    </source>
</reference>
<dbReference type="InParanoid" id="A0A0P0VGM1"/>
<name>A0A0P0VGM1_ORYSJ</name>
<dbReference type="Gramene" id="Os02t0215050-01">
    <property type="protein sequence ID" value="Os02t0215050-01"/>
    <property type="gene ID" value="Os02g0215050"/>
</dbReference>
<dbReference type="PaxDb" id="39947-A0A0P0VGM1"/>
<gene>
    <name evidence="1" type="ordered locus">Os02g0215050</name>
    <name evidence="1" type="ORF">OSNPB_020215050</name>
</gene>